<evidence type="ECO:0000256" key="1">
    <source>
        <dbReference type="SAM" id="MobiDB-lite"/>
    </source>
</evidence>
<feature type="region of interest" description="Disordered" evidence="1">
    <location>
        <begin position="42"/>
        <end position="72"/>
    </location>
</feature>
<feature type="non-terminal residue" evidence="2">
    <location>
        <position position="1"/>
    </location>
</feature>
<keyword evidence="3" id="KW-1185">Reference proteome</keyword>
<evidence type="ECO:0000313" key="3">
    <source>
        <dbReference type="Proteomes" id="UP001328107"/>
    </source>
</evidence>
<gene>
    <name evidence="2" type="ORF">PMAYCL1PPCAC_16018</name>
</gene>
<dbReference type="Proteomes" id="UP001328107">
    <property type="component" value="Unassembled WGS sequence"/>
</dbReference>
<organism evidence="2 3">
    <name type="scientific">Pristionchus mayeri</name>
    <dbReference type="NCBI Taxonomy" id="1317129"/>
    <lineage>
        <taxon>Eukaryota</taxon>
        <taxon>Metazoa</taxon>
        <taxon>Ecdysozoa</taxon>
        <taxon>Nematoda</taxon>
        <taxon>Chromadorea</taxon>
        <taxon>Rhabditida</taxon>
        <taxon>Rhabditina</taxon>
        <taxon>Diplogasteromorpha</taxon>
        <taxon>Diplogasteroidea</taxon>
        <taxon>Neodiplogasteridae</taxon>
        <taxon>Pristionchus</taxon>
    </lineage>
</organism>
<feature type="non-terminal residue" evidence="2">
    <location>
        <position position="178"/>
    </location>
</feature>
<proteinExistence type="predicted"/>
<name>A0AAN5HYR8_9BILA</name>
<protein>
    <submittedName>
        <fullName evidence="2">Uncharacterized protein</fullName>
    </submittedName>
</protein>
<accession>A0AAN5HYR8</accession>
<dbReference type="EMBL" id="BTRK01000004">
    <property type="protein sequence ID" value="GMR45823.1"/>
    <property type="molecule type" value="Genomic_DNA"/>
</dbReference>
<sequence>SAPSTSSMTSTRPVNMIDLNVDPGTEENPIFDRSEAAFSDAFRKGDSESRHCSSSGPSSSIHEESVADGVEWDDEVGPSRMVSYLNGCLQRAKRVLREKGVTVATVDEQGRQVRSISHRAPSTPSSKWHALDLSKNEATQIPAAPRPPPQTNAKRDQRQSEFDLCSNARIYYQVVQKV</sequence>
<evidence type="ECO:0000313" key="2">
    <source>
        <dbReference type="EMBL" id="GMR45823.1"/>
    </source>
</evidence>
<feature type="region of interest" description="Disordered" evidence="1">
    <location>
        <begin position="1"/>
        <end position="28"/>
    </location>
</feature>
<comment type="caution">
    <text evidence="2">The sequence shown here is derived from an EMBL/GenBank/DDBJ whole genome shotgun (WGS) entry which is preliminary data.</text>
</comment>
<reference evidence="3" key="1">
    <citation type="submission" date="2022-10" db="EMBL/GenBank/DDBJ databases">
        <title>Genome assembly of Pristionchus species.</title>
        <authorList>
            <person name="Yoshida K."/>
            <person name="Sommer R.J."/>
        </authorList>
    </citation>
    <scope>NUCLEOTIDE SEQUENCE [LARGE SCALE GENOMIC DNA]</scope>
    <source>
        <strain evidence="3">RS5460</strain>
    </source>
</reference>
<feature type="compositionally biased region" description="Polar residues" evidence="1">
    <location>
        <begin position="1"/>
        <end position="13"/>
    </location>
</feature>
<feature type="region of interest" description="Disordered" evidence="1">
    <location>
        <begin position="135"/>
        <end position="160"/>
    </location>
</feature>
<dbReference type="AlphaFoldDB" id="A0AAN5HYR8"/>
<feature type="compositionally biased region" description="Basic and acidic residues" evidence="1">
    <location>
        <begin position="42"/>
        <end position="51"/>
    </location>
</feature>